<dbReference type="EMBL" id="MBDO02000041">
    <property type="protein sequence ID" value="RLN66141.1"/>
    <property type="molecule type" value="Genomic_DNA"/>
</dbReference>
<protein>
    <recommendedName>
        <fullName evidence="5">Jacalin-type lectin domain-containing protein</fullName>
    </recommendedName>
</protein>
<evidence type="ECO:0000256" key="2">
    <source>
        <dbReference type="SAM" id="SignalP"/>
    </source>
</evidence>
<feature type="region of interest" description="Disordered" evidence="1">
    <location>
        <begin position="82"/>
        <end position="108"/>
    </location>
</feature>
<reference evidence="3 4" key="1">
    <citation type="submission" date="2018-07" db="EMBL/GenBank/DDBJ databases">
        <title>Genome sequencing of oomycete isolates from Chile give support for New Zealand origin for Phytophthora kernoviae and make available the first Nothophytophthora sp. genome.</title>
        <authorList>
            <person name="Studholme D.J."/>
            <person name="Sanfuentes E."/>
            <person name="Panda P."/>
            <person name="Hill R."/>
            <person name="Sambles C."/>
            <person name="Grant M."/>
            <person name="Williams N.M."/>
            <person name="Mcdougal R.L."/>
        </authorList>
    </citation>
    <scope>NUCLEOTIDE SEQUENCE [LARGE SCALE GENOMIC DNA]</scope>
    <source>
        <strain evidence="3">Chile6</strain>
    </source>
</reference>
<keyword evidence="2" id="KW-0732">Signal</keyword>
<comment type="caution">
    <text evidence="3">The sequence shown here is derived from an EMBL/GenBank/DDBJ whole genome shotgun (WGS) entry which is preliminary data.</text>
</comment>
<organism evidence="3 4">
    <name type="scientific">Phytophthora kernoviae</name>
    <dbReference type="NCBI Taxonomy" id="325452"/>
    <lineage>
        <taxon>Eukaryota</taxon>
        <taxon>Sar</taxon>
        <taxon>Stramenopiles</taxon>
        <taxon>Oomycota</taxon>
        <taxon>Peronosporomycetes</taxon>
        <taxon>Peronosporales</taxon>
        <taxon>Peronosporaceae</taxon>
        <taxon>Phytophthora</taxon>
    </lineage>
</organism>
<evidence type="ECO:0008006" key="5">
    <source>
        <dbReference type="Google" id="ProtNLM"/>
    </source>
</evidence>
<feature type="chain" id="PRO_5017699510" description="Jacalin-type lectin domain-containing protein" evidence="2">
    <location>
        <begin position="24"/>
        <end position="438"/>
    </location>
</feature>
<evidence type="ECO:0000313" key="3">
    <source>
        <dbReference type="EMBL" id="RLN66141.1"/>
    </source>
</evidence>
<dbReference type="Proteomes" id="UP000277300">
    <property type="component" value="Unassembled WGS sequence"/>
</dbReference>
<evidence type="ECO:0000313" key="4">
    <source>
        <dbReference type="Proteomes" id="UP000277300"/>
    </source>
</evidence>
<feature type="signal peptide" evidence="2">
    <location>
        <begin position="1"/>
        <end position="23"/>
    </location>
</feature>
<accession>A0A3F2RXJ6</accession>
<evidence type="ECO:0000256" key="1">
    <source>
        <dbReference type="SAM" id="MobiDB-lite"/>
    </source>
</evidence>
<sequence length="438" mass="46613">MARPRIAVFVLLFLVISLTSASAFDWTFWNDDDNSEGASSTGTPATSESNAVTNGVFNLTGKTLSPELKKIAPSLFDSEEGSASASKKTAPVTPTASSGSVDTTTSGASDIDTSASGSFIDPSSDSFSGLVLANPTDAKSTIVSTYRNWVGPQSVAPDSACYREAHIMKTCPSNFNRHKLTGTCWTECPLEYPIECGLECIRQSDDCGMEVFWKTTAVVSTAMAGAAVALALELVKGARWIRTVLECGLMMIGVVRAIIRYVRGIKITDPTATRDRILNLVYQSNNVVTDLPMAIYMCKEYLQTICGPTQFIGDIDDGTDKATLGMNIVQDAFNGSTMSWTKKGDGAVVINFTSKDTKDVTVNIMSGGTKIGEVDIKKGGTSQWTSTVKALAGKTLYLDRWRPGFLGLPGTGGGSLLIWIPHASEGGHLDLAAQLNVS</sequence>
<proteinExistence type="predicted"/>
<gene>
    <name evidence="3" type="ORF">BBP00_00002419</name>
</gene>
<dbReference type="AlphaFoldDB" id="A0A3F2RXJ6"/>
<name>A0A3F2RXJ6_9STRA</name>